<keyword evidence="4" id="KW-1133">Transmembrane helix</keyword>
<keyword evidence="7" id="KW-1185">Reference proteome</keyword>
<dbReference type="AlphaFoldDB" id="A0A3Q2CZA8"/>
<feature type="transmembrane region" description="Helical" evidence="4">
    <location>
        <begin position="743"/>
        <end position="764"/>
    </location>
</feature>
<dbReference type="InterPro" id="IPR013783">
    <property type="entry name" value="Ig-like_fold"/>
</dbReference>
<dbReference type="GO" id="GO:0016020">
    <property type="term" value="C:membrane"/>
    <property type="evidence" value="ECO:0007669"/>
    <property type="project" value="UniProtKB-SubCell"/>
</dbReference>
<proteinExistence type="predicted"/>
<feature type="domain" description="Ig-like" evidence="5">
    <location>
        <begin position="204"/>
        <end position="283"/>
    </location>
</feature>
<dbReference type="OrthoDB" id="5843397at2759"/>
<evidence type="ECO:0000256" key="4">
    <source>
        <dbReference type="SAM" id="Phobius"/>
    </source>
</evidence>
<dbReference type="PROSITE" id="PS50835">
    <property type="entry name" value="IG_LIKE"/>
    <property type="match status" value="5"/>
</dbReference>
<evidence type="ECO:0000313" key="6">
    <source>
        <dbReference type="Ensembl" id="ENSCVAP00000011293.1"/>
    </source>
</evidence>
<dbReference type="GeneTree" id="ENSGT00940000159005"/>
<reference evidence="6" key="1">
    <citation type="submission" date="2025-08" db="UniProtKB">
        <authorList>
            <consortium name="Ensembl"/>
        </authorList>
    </citation>
    <scope>IDENTIFICATION</scope>
</reference>
<reference evidence="6" key="2">
    <citation type="submission" date="2025-09" db="UniProtKB">
        <authorList>
            <consortium name="Ensembl"/>
        </authorList>
    </citation>
    <scope>IDENTIFICATION</scope>
</reference>
<feature type="domain" description="Ig-like" evidence="5">
    <location>
        <begin position="490"/>
        <end position="571"/>
    </location>
</feature>
<feature type="domain" description="Ig-like" evidence="5">
    <location>
        <begin position="651"/>
        <end position="734"/>
    </location>
</feature>
<dbReference type="InterPro" id="IPR003599">
    <property type="entry name" value="Ig_sub"/>
</dbReference>
<name>A0A3Q2CZA8_CYPVA</name>
<dbReference type="Gene3D" id="2.60.40.10">
    <property type="entry name" value="Immunoglobulins"/>
    <property type="match status" value="8"/>
</dbReference>
<dbReference type="SUPFAM" id="SSF48726">
    <property type="entry name" value="Immunoglobulin"/>
    <property type="match status" value="5"/>
</dbReference>
<evidence type="ECO:0000259" key="5">
    <source>
        <dbReference type="PROSITE" id="PS50835"/>
    </source>
</evidence>
<dbReference type="Proteomes" id="UP000265020">
    <property type="component" value="Unassembled WGS sequence"/>
</dbReference>
<dbReference type="RefSeq" id="XP_015227493.1">
    <property type="nucleotide sequence ID" value="XM_015372007.1"/>
</dbReference>
<dbReference type="SMART" id="SM00409">
    <property type="entry name" value="IG"/>
    <property type="match status" value="4"/>
</dbReference>
<evidence type="ECO:0000256" key="2">
    <source>
        <dbReference type="ARBA" id="ARBA00023136"/>
    </source>
</evidence>
<dbReference type="KEGG" id="cvg:107083063"/>
<dbReference type="GO" id="GO:0005178">
    <property type="term" value="F:integrin binding"/>
    <property type="evidence" value="ECO:0007669"/>
    <property type="project" value="InterPro"/>
</dbReference>
<dbReference type="STRING" id="28743.ENSCVAP00000011293"/>
<dbReference type="InterPro" id="IPR036179">
    <property type="entry name" value="Ig-like_dom_sf"/>
</dbReference>
<dbReference type="GeneID" id="107083063"/>
<organism evidence="6 7">
    <name type="scientific">Cyprinodon variegatus</name>
    <name type="common">Sheepshead minnow</name>
    <dbReference type="NCBI Taxonomy" id="28743"/>
    <lineage>
        <taxon>Eukaryota</taxon>
        <taxon>Metazoa</taxon>
        <taxon>Chordata</taxon>
        <taxon>Craniata</taxon>
        <taxon>Vertebrata</taxon>
        <taxon>Euteleostomi</taxon>
        <taxon>Actinopterygii</taxon>
        <taxon>Neopterygii</taxon>
        <taxon>Teleostei</taxon>
        <taxon>Neoteleostei</taxon>
        <taxon>Acanthomorphata</taxon>
        <taxon>Ovalentaria</taxon>
        <taxon>Atherinomorphae</taxon>
        <taxon>Cyprinodontiformes</taxon>
        <taxon>Cyprinodontidae</taxon>
        <taxon>Cyprinodon</taxon>
    </lineage>
</organism>
<accession>A0A3Q2CZA8</accession>
<dbReference type="SMART" id="SM00408">
    <property type="entry name" value="IGc2"/>
    <property type="match status" value="4"/>
</dbReference>
<evidence type="ECO:0000256" key="3">
    <source>
        <dbReference type="ARBA" id="ARBA00023157"/>
    </source>
</evidence>
<dbReference type="PANTHER" id="PTHR13771">
    <property type="entry name" value="INTERCELLULAR ADHESION MOLECULE"/>
    <property type="match status" value="1"/>
</dbReference>
<dbReference type="PANTHER" id="PTHR13771:SF9">
    <property type="entry name" value="INTERCELLULAR ADHESION MOLECULE 5"/>
    <property type="match status" value="1"/>
</dbReference>
<sequence length="802" mass="90059">MLALLLFCLVPCGADDSCIPGILNTPSVVEYGTDLEANCSTTRDDFDELTLRLGNTSCTNPENNSVVTCAAPVLDFKMKVECRLRLNGTECMNATDIIVYQNPEVRLSVKNGSDEQEDYTLQCDVLSDIPAQNYSVTWFKNNETIKTEFIIGEQEKKDSSIMAFNISREEKFAQFRCEVQLELEQIETRPVISTTQNVSARYAPELRMNSSETITVPNGGNVTLHCDVEGNPPPEYVWAIDGNPIFQTTKWLEIDQVNSSIICSCTASNVLGKITVKIHVDVEEVKTEAEKLENCGLTLTPSYLYVKYGNPASIDCYTASTDLAKMAWETAVGQSFGTPPNVTWRVEKLEDFTVKPFCFVTLLDDTQCIKKPEITLYKPPDLVAVSGMVKMKEGEEHTLRCYIFNVAPANKLQVTWYKDGRNVHTANFESLDVAPHTECFKNSAVHPCDVSSNYTFIPNKSDNASLFTCTAELQFRPAGPLPPPSVASAPYTAVVEYKPTIKKCMFSGVEDSFRLHDVPCETDGNPPPAIEWQYNGTRIDEFKLLKRTDSGTYKAKVYNSMGEDSTDVVITVEYKPMFSCERNYTVKVNEKANILCEPDGVPSPNLRWFKNGTEIVPHYWKKNESGWYSLRASNKHGEVEHQFYLDILYPPVFTETNATEILVAGKNFSFVCKAEGNPEPLTDWSYPIRDNVQKTTKGRQKIITITTATSTNAGSYICNATNEFGNVTRTIQLKDKSTDNFQFWWIILVVLLIFLLIIFLVCFYRRTRIHGEYNFVATNDTNIAMQNRSAVENGVKSANGQS</sequence>
<dbReference type="Pfam" id="PF08205">
    <property type="entry name" value="C2-set_2"/>
    <property type="match status" value="1"/>
</dbReference>
<feature type="domain" description="Ig-like" evidence="5">
    <location>
        <begin position="103"/>
        <end position="199"/>
    </location>
</feature>
<evidence type="ECO:0000313" key="7">
    <source>
        <dbReference type="Proteomes" id="UP000265020"/>
    </source>
</evidence>
<dbReference type="InterPro" id="IPR007110">
    <property type="entry name" value="Ig-like_dom"/>
</dbReference>
<protein>
    <submittedName>
        <fullName evidence="6">Hemicentin-1-like</fullName>
    </submittedName>
</protein>
<dbReference type="InterPro" id="IPR013162">
    <property type="entry name" value="CD80_C2-set"/>
</dbReference>
<dbReference type="InterPro" id="IPR003598">
    <property type="entry name" value="Ig_sub2"/>
</dbReference>
<keyword evidence="2 4" id="KW-0472">Membrane</keyword>
<keyword evidence="4" id="KW-0812">Transmembrane</keyword>
<dbReference type="InterPro" id="IPR047012">
    <property type="entry name" value="ICAM_VCAM"/>
</dbReference>
<dbReference type="CTD" id="7087"/>
<dbReference type="Ensembl" id="ENSCVAT00000018218.1">
    <property type="protein sequence ID" value="ENSCVAP00000011293.1"/>
    <property type="gene ID" value="ENSCVAG00000013533.1"/>
</dbReference>
<dbReference type="GO" id="GO:0007155">
    <property type="term" value="P:cell adhesion"/>
    <property type="evidence" value="ECO:0007669"/>
    <property type="project" value="InterPro"/>
</dbReference>
<evidence type="ECO:0000256" key="1">
    <source>
        <dbReference type="ARBA" id="ARBA00004167"/>
    </source>
</evidence>
<dbReference type="Pfam" id="PF13927">
    <property type="entry name" value="Ig_3"/>
    <property type="match status" value="2"/>
</dbReference>
<feature type="domain" description="Ig-like" evidence="5">
    <location>
        <begin position="380"/>
        <end position="487"/>
    </location>
</feature>
<keyword evidence="3" id="KW-1015">Disulfide bond</keyword>
<dbReference type="OMA" id="ADYELHC"/>
<comment type="subcellular location">
    <subcellularLocation>
        <location evidence="1">Membrane</location>
        <topology evidence="1">Single-pass membrane protein</topology>
    </subcellularLocation>
</comment>